<dbReference type="SUPFAM" id="SSF53067">
    <property type="entry name" value="Actin-like ATPase domain"/>
    <property type="match status" value="1"/>
</dbReference>
<reference evidence="3" key="1">
    <citation type="submission" date="2012-12" db="EMBL/GenBank/DDBJ databases">
        <title>Genome Sequence of Photobacterium leiognathi lrivu.4.1.</title>
        <authorList>
            <person name="Urbanczyk H."/>
            <person name="Ogura Y."/>
            <person name="Hayashi T."/>
            <person name="Dunlap P.V."/>
        </authorList>
    </citation>
    <scope>NUCLEOTIDE SEQUENCE [LARGE SCALE GENOMIC DNA]</scope>
    <source>
        <strain evidence="3">lrivu.4.1</strain>
    </source>
</reference>
<evidence type="ECO:0000256" key="1">
    <source>
        <dbReference type="SAM" id="Coils"/>
    </source>
</evidence>
<organism evidence="2 3">
    <name type="scientific">Photobacterium leiognathi lrivu.4.1</name>
    <dbReference type="NCBI Taxonomy" id="1248232"/>
    <lineage>
        <taxon>Bacteria</taxon>
        <taxon>Pseudomonadati</taxon>
        <taxon>Pseudomonadota</taxon>
        <taxon>Gammaproteobacteria</taxon>
        <taxon>Vibrionales</taxon>
        <taxon>Vibrionaceae</taxon>
        <taxon>Photobacterium</taxon>
    </lineage>
</organism>
<evidence type="ECO:0000313" key="3">
    <source>
        <dbReference type="Proteomes" id="UP000030675"/>
    </source>
</evidence>
<dbReference type="RefSeq" id="WP_023933716.1">
    <property type="nucleotide sequence ID" value="NZ_DF196819.1"/>
</dbReference>
<gene>
    <name evidence="2" type="ORF">PLEI_2598</name>
</gene>
<evidence type="ECO:0000313" key="2">
    <source>
        <dbReference type="EMBL" id="GAD30942.1"/>
    </source>
</evidence>
<dbReference type="InterPro" id="IPR016871">
    <property type="entry name" value="MSHA_biogenesis_MshI"/>
</dbReference>
<keyword evidence="1" id="KW-0175">Coiled coil</keyword>
<sequence length="491" mass="54724">MKHVFSKLFQRASFHPSAALVFYTDTVVFVQAKTDHFVVDRMGVSNVSDWSDAARNLITQHQLSGCNLKLVLGHGLYQSLVIDKPEINADELSTALPFLVKDLVNDSPSELIADGFPAAIKDRLQVFVASRQLITKIVLTCHESGCHVTDITAEDVAWSRFSDPNRSQLILHADADGNLQLTAFNEQVLCFQRQLRGFTLPLVDRQALDGGSFQLDNLALELQRSLDFISAQLRSNPISQLIVSCDNEDNQTLAEELNKRLNISVQAIQEIDPAIDTNAARLGWAALQRPKDAIINLYSDNLLPTKQWMTLSNIVASWLVLIVLFAAWAGWNSWQNSIIEKELAHQASLLSEEQQKLDHARAQVAALFSDPLKVDESKALMKELEAKRATLKVIEEHDESLRVGYAGVLKQLADAASGDISLQRIYVSGQSMDLSGLARNPDAVPRWVGAFKAYPSLAERRFQKMTLGRNDKNIVTFQLQAERKIIKESAQ</sequence>
<feature type="coiled-coil region" evidence="1">
    <location>
        <begin position="350"/>
        <end position="394"/>
    </location>
</feature>
<dbReference type="InterPro" id="IPR043129">
    <property type="entry name" value="ATPase_NBD"/>
</dbReference>
<dbReference type="Proteomes" id="UP000030675">
    <property type="component" value="Unassembled WGS sequence"/>
</dbReference>
<accession>A0A0U1P8J2</accession>
<dbReference type="AlphaFoldDB" id="A0A0U1P8J2"/>
<protein>
    <submittedName>
        <fullName evidence="2">MSHA biogenesis protein MshI</fullName>
    </submittedName>
</protein>
<dbReference type="PIRSF" id="PIRSF028153">
    <property type="entry name" value="MSHA_biogenesis_protein_MshI"/>
    <property type="match status" value="1"/>
</dbReference>
<dbReference type="HOGENOM" id="CLU_044171_0_0_6"/>
<proteinExistence type="predicted"/>
<dbReference type="Pfam" id="PF05137">
    <property type="entry name" value="PilN"/>
    <property type="match status" value="1"/>
</dbReference>
<dbReference type="InterPro" id="IPR007813">
    <property type="entry name" value="PilN"/>
</dbReference>
<name>A0A0U1P8J2_PHOLE</name>
<dbReference type="EMBL" id="DF196819">
    <property type="protein sequence ID" value="GAD30942.1"/>
    <property type="molecule type" value="Genomic_DNA"/>
</dbReference>
<dbReference type="eggNOG" id="COG4972">
    <property type="taxonomic scope" value="Bacteria"/>
</dbReference>